<dbReference type="RefSeq" id="WP_126626345.1">
    <property type="nucleotide sequence ID" value="NZ_BIFT01000001.1"/>
</dbReference>
<dbReference type="PROSITE" id="PS50850">
    <property type="entry name" value="MFS"/>
    <property type="match status" value="1"/>
</dbReference>
<keyword evidence="5 7" id="KW-1133">Transmembrane helix</keyword>
<dbReference type="PANTHER" id="PTHR43266">
    <property type="entry name" value="MACROLIDE-EFFLUX PROTEIN"/>
    <property type="match status" value="1"/>
</dbReference>
<reference evidence="10" key="1">
    <citation type="submission" date="2018-12" db="EMBL/GenBank/DDBJ databases">
        <title>Tengunoibacter tsumagoiensis gen. nov., sp. nov., Dictyobacter kobayashii sp. nov., D. alpinus sp. nov., and D. joshuensis sp. nov. and description of Dictyobacteraceae fam. nov. within the order Ktedonobacterales isolated from Tengu-no-mugimeshi.</title>
        <authorList>
            <person name="Wang C.M."/>
            <person name="Zheng Y."/>
            <person name="Sakai Y."/>
            <person name="Toyoda A."/>
            <person name="Minakuchi Y."/>
            <person name="Abe K."/>
            <person name="Yokota A."/>
            <person name="Yabe S."/>
        </authorList>
    </citation>
    <scope>NUCLEOTIDE SEQUENCE [LARGE SCALE GENOMIC DNA]</scope>
    <source>
        <strain evidence="10">Uno16</strain>
    </source>
</reference>
<dbReference type="InterPro" id="IPR011701">
    <property type="entry name" value="MFS"/>
</dbReference>
<evidence type="ECO:0000256" key="4">
    <source>
        <dbReference type="ARBA" id="ARBA00022692"/>
    </source>
</evidence>
<evidence type="ECO:0000256" key="7">
    <source>
        <dbReference type="SAM" id="Phobius"/>
    </source>
</evidence>
<dbReference type="EMBL" id="BIFT01000001">
    <property type="protein sequence ID" value="GCE25802.1"/>
    <property type="molecule type" value="Genomic_DNA"/>
</dbReference>
<evidence type="ECO:0000313" key="10">
    <source>
        <dbReference type="Proteomes" id="UP000287171"/>
    </source>
</evidence>
<evidence type="ECO:0000256" key="6">
    <source>
        <dbReference type="ARBA" id="ARBA00023136"/>
    </source>
</evidence>
<dbReference type="Pfam" id="PF07690">
    <property type="entry name" value="MFS_1"/>
    <property type="match status" value="1"/>
</dbReference>
<sequence length="501" mass="55030">MSIPTEQTEKPASSEHEQQANMASFRHVLKNRNFLLLWIAQLISLTILNAANFGLIVLVNKPPNGAFMAGLAIIAFTLPAIPFSAIAGAIVDRIDKRQVLWISNLLRMVTMLLMFVSVLVDRSNVWSLFGLMFLTSLIGQFFIPAEGASIPLLVGERELMPALSLFNISMTLSQAIGFLVLGSVVAKLFPPFSFMLGSRAFHVESTDMLFVIVAVLYIVCVVLILAIPKQAFQGDHVHKHKHRHQQDDAYSAASQALHTLWKDMVTGWRIVRADRLLFFSVIQLSLVGVLMQLIGELAGTFVQQVLNRPPEDMSIILTPAAVGLVGASVLMTRFVEKVGRIRLTVIGFIALAAGFILLPGLEWLGHFINPKHGTESLGILLGVIVVLIVLGIAMACVNIPTQTLMQERAPESGRARVLSLQFMIYSAGTIPVLLFAGAFTTLIGFTPLIFLVSASLLAFCWWGFHYTRNTHSAHENKANTIAEQELKQREQSATTDHADEG</sequence>
<comment type="caution">
    <text evidence="9">The sequence shown here is derived from an EMBL/GenBank/DDBJ whole genome shotgun (WGS) entry which is preliminary data.</text>
</comment>
<dbReference type="SUPFAM" id="SSF103473">
    <property type="entry name" value="MFS general substrate transporter"/>
    <property type="match status" value="1"/>
</dbReference>
<dbReference type="Proteomes" id="UP000287171">
    <property type="component" value="Unassembled WGS sequence"/>
</dbReference>
<gene>
    <name evidence="9" type="ORF">KDA_12860</name>
</gene>
<feature type="transmembrane region" description="Helical" evidence="7">
    <location>
        <begin position="65"/>
        <end position="87"/>
    </location>
</feature>
<feature type="transmembrane region" description="Helical" evidence="7">
    <location>
        <begin position="276"/>
        <end position="294"/>
    </location>
</feature>
<feature type="transmembrane region" description="Helical" evidence="7">
    <location>
        <begin position="314"/>
        <end position="331"/>
    </location>
</feature>
<feature type="transmembrane region" description="Helical" evidence="7">
    <location>
        <begin position="209"/>
        <end position="227"/>
    </location>
</feature>
<evidence type="ECO:0000259" key="8">
    <source>
        <dbReference type="PROSITE" id="PS50850"/>
    </source>
</evidence>
<feature type="transmembrane region" description="Helical" evidence="7">
    <location>
        <begin position="99"/>
        <end position="119"/>
    </location>
</feature>
<protein>
    <submittedName>
        <fullName evidence="9">MFS transporter</fullName>
    </submittedName>
</protein>
<accession>A0A402B372</accession>
<feature type="transmembrane region" description="Helical" evidence="7">
    <location>
        <begin position="343"/>
        <end position="365"/>
    </location>
</feature>
<evidence type="ECO:0000313" key="9">
    <source>
        <dbReference type="EMBL" id="GCE25802.1"/>
    </source>
</evidence>
<dbReference type="Gene3D" id="1.20.1250.20">
    <property type="entry name" value="MFS general substrate transporter like domains"/>
    <property type="match status" value="1"/>
</dbReference>
<dbReference type="GO" id="GO:0022857">
    <property type="term" value="F:transmembrane transporter activity"/>
    <property type="evidence" value="ECO:0007669"/>
    <property type="project" value="InterPro"/>
</dbReference>
<evidence type="ECO:0000256" key="3">
    <source>
        <dbReference type="ARBA" id="ARBA00022475"/>
    </source>
</evidence>
<name>A0A402B372_9CHLR</name>
<feature type="transmembrane region" description="Helical" evidence="7">
    <location>
        <begin position="377"/>
        <end position="397"/>
    </location>
</feature>
<dbReference type="AlphaFoldDB" id="A0A402B372"/>
<proteinExistence type="predicted"/>
<feature type="domain" description="Major facilitator superfamily (MFS) profile" evidence="8">
    <location>
        <begin position="276"/>
        <end position="501"/>
    </location>
</feature>
<dbReference type="InterPro" id="IPR020846">
    <property type="entry name" value="MFS_dom"/>
</dbReference>
<feature type="transmembrane region" description="Helical" evidence="7">
    <location>
        <begin position="418"/>
        <end position="439"/>
    </location>
</feature>
<evidence type="ECO:0000256" key="2">
    <source>
        <dbReference type="ARBA" id="ARBA00022448"/>
    </source>
</evidence>
<keyword evidence="3" id="KW-1003">Cell membrane</keyword>
<feature type="transmembrane region" description="Helical" evidence="7">
    <location>
        <begin position="34"/>
        <end position="59"/>
    </location>
</feature>
<keyword evidence="10" id="KW-1185">Reference proteome</keyword>
<keyword evidence="6 7" id="KW-0472">Membrane</keyword>
<evidence type="ECO:0000256" key="5">
    <source>
        <dbReference type="ARBA" id="ARBA00022989"/>
    </source>
</evidence>
<dbReference type="PANTHER" id="PTHR43266:SF2">
    <property type="entry name" value="MAJOR FACILITATOR SUPERFAMILY (MFS) PROFILE DOMAIN-CONTAINING PROTEIN"/>
    <property type="match status" value="1"/>
</dbReference>
<keyword evidence="4 7" id="KW-0812">Transmembrane</keyword>
<feature type="transmembrane region" description="Helical" evidence="7">
    <location>
        <begin position="125"/>
        <end position="143"/>
    </location>
</feature>
<keyword evidence="2" id="KW-0813">Transport</keyword>
<dbReference type="GO" id="GO:0005886">
    <property type="term" value="C:plasma membrane"/>
    <property type="evidence" value="ECO:0007669"/>
    <property type="project" value="UniProtKB-SubCell"/>
</dbReference>
<dbReference type="InterPro" id="IPR036259">
    <property type="entry name" value="MFS_trans_sf"/>
</dbReference>
<feature type="transmembrane region" description="Helical" evidence="7">
    <location>
        <begin position="164"/>
        <end position="189"/>
    </location>
</feature>
<organism evidence="9 10">
    <name type="scientific">Dictyobacter alpinus</name>
    <dbReference type="NCBI Taxonomy" id="2014873"/>
    <lineage>
        <taxon>Bacteria</taxon>
        <taxon>Bacillati</taxon>
        <taxon>Chloroflexota</taxon>
        <taxon>Ktedonobacteria</taxon>
        <taxon>Ktedonobacterales</taxon>
        <taxon>Dictyobacteraceae</taxon>
        <taxon>Dictyobacter</taxon>
    </lineage>
</organism>
<dbReference type="CDD" id="cd06173">
    <property type="entry name" value="MFS_MefA_like"/>
    <property type="match status" value="1"/>
</dbReference>
<dbReference type="OrthoDB" id="7820830at2"/>
<evidence type="ECO:0000256" key="1">
    <source>
        <dbReference type="ARBA" id="ARBA00004651"/>
    </source>
</evidence>
<comment type="subcellular location">
    <subcellularLocation>
        <location evidence="1">Cell membrane</location>
        <topology evidence="1">Multi-pass membrane protein</topology>
    </subcellularLocation>
</comment>
<feature type="transmembrane region" description="Helical" evidence="7">
    <location>
        <begin position="445"/>
        <end position="464"/>
    </location>
</feature>